<dbReference type="InterPro" id="IPR023214">
    <property type="entry name" value="HAD_sf"/>
</dbReference>
<gene>
    <name evidence="3" type="ORF">ANI02nite_27880</name>
</gene>
<dbReference type="InterPro" id="IPR005519">
    <property type="entry name" value="Acid_phosphat_B-like"/>
</dbReference>
<evidence type="ECO:0000313" key="3">
    <source>
        <dbReference type="EMBL" id="GEN60904.1"/>
    </source>
</evidence>
<evidence type="ECO:0000256" key="1">
    <source>
        <dbReference type="ARBA" id="ARBA00022729"/>
    </source>
</evidence>
<proteinExistence type="predicted"/>
<dbReference type="SUPFAM" id="SSF56784">
    <property type="entry name" value="HAD-like"/>
    <property type="match status" value="1"/>
</dbReference>
<dbReference type="EMBL" id="BJYF01000022">
    <property type="protein sequence ID" value="GEN60904.1"/>
    <property type="molecule type" value="Genomic_DNA"/>
</dbReference>
<dbReference type="PANTHER" id="PTHR31284:SF10">
    <property type="entry name" value="ACID PHOSPHATASE-LIKE PROTEIN"/>
    <property type="match status" value="1"/>
</dbReference>
<dbReference type="Pfam" id="PF03767">
    <property type="entry name" value="Acid_phosphat_B"/>
    <property type="match status" value="1"/>
</dbReference>
<reference evidence="3 4" key="1">
    <citation type="submission" date="2019-07" db="EMBL/GenBank/DDBJ databases">
        <title>Whole genome shotgun sequence of Acetobacter nitrogenifigens NBRC 105050.</title>
        <authorList>
            <person name="Hosoyama A."/>
            <person name="Uohara A."/>
            <person name="Ohji S."/>
            <person name="Ichikawa N."/>
        </authorList>
    </citation>
    <scope>NUCLEOTIDE SEQUENCE [LARGE SCALE GENOMIC DNA]</scope>
    <source>
        <strain evidence="3 4">NBRC 105050</strain>
    </source>
</reference>
<dbReference type="AlphaFoldDB" id="A0A511XD73"/>
<dbReference type="RefSeq" id="WP_246789461.1">
    <property type="nucleotide sequence ID" value="NZ_AUBI01000013.1"/>
</dbReference>
<accession>A0A511XD73</accession>
<evidence type="ECO:0000313" key="4">
    <source>
        <dbReference type="Proteomes" id="UP000321635"/>
    </source>
</evidence>
<dbReference type="STRING" id="1120919.GCA_000429165_02936"/>
<sequence>MSRVSGASLRAAALLAACAIGPLSACAPSSVAPTVTPPVASSVQAPAQPPLEQPANVGDAKIAALDYYNSGRYLKDVGVVADAARAWVQEEAPRASKPAIVLDIDETSLSNWPMTKADDFGYFPKGSCDALPAGPCGAEAWELSGKAKALPPMLALYQAARAANVAVFFVTGRREVERKSTTANLLNAGYRDFAALYLKPNAMKVASAADYKTPVRESIEAQGYTIIANIGDQPSDLAGGHAEKTFLLPNPFYRVR</sequence>
<evidence type="ECO:0000256" key="2">
    <source>
        <dbReference type="SAM" id="SignalP"/>
    </source>
</evidence>
<keyword evidence="4" id="KW-1185">Reference proteome</keyword>
<dbReference type="Proteomes" id="UP000321635">
    <property type="component" value="Unassembled WGS sequence"/>
</dbReference>
<dbReference type="Gene3D" id="3.40.50.1000">
    <property type="entry name" value="HAD superfamily/HAD-like"/>
    <property type="match status" value="1"/>
</dbReference>
<organism evidence="3 4">
    <name type="scientific">Acetobacter nitrogenifigens DSM 23921 = NBRC 105050</name>
    <dbReference type="NCBI Taxonomy" id="1120919"/>
    <lineage>
        <taxon>Bacteria</taxon>
        <taxon>Pseudomonadati</taxon>
        <taxon>Pseudomonadota</taxon>
        <taxon>Alphaproteobacteria</taxon>
        <taxon>Acetobacterales</taxon>
        <taxon>Acetobacteraceae</taxon>
        <taxon>Acetobacter</taxon>
    </lineage>
</organism>
<dbReference type="InterPro" id="IPR036412">
    <property type="entry name" value="HAD-like_sf"/>
</dbReference>
<keyword evidence="1 2" id="KW-0732">Signal</keyword>
<comment type="caution">
    <text evidence="3">The sequence shown here is derived from an EMBL/GenBank/DDBJ whole genome shotgun (WGS) entry which is preliminary data.</text>
</comment>
<feature type="chain" id="PRO_5022129625" evidence="2">
    <location>
        <begin position="28"/>
        <end position="256"/>
    </location>
</feature>
<feature type="signal peptide" evidence="2">
    <location>
        <begin position="1"/>
        <end position="27"/>
    </location>
</feature>
<name>A0A511XD73_9PROT</name>
<protein>
    <submittedName>
        <fullName evidence="3">Acid phosphatase</fullName>
    </submittedName>
</protein>
<dbReference type="PANTHER" id="PTHR31284">
    <property type="entry name" value="ACID PHOSPHATASE-LIKE PROTEIN"/>
    <property type="match status" value="1"/>
</dbReference>